<organism evidence="1 2">
    <name type="scientific">Macaca fascicularis</name>
    <name type="common">Crab-eating macaque</name>
    <name type="synonym">Cynomolgus monkey</name>
    <dbReference type="NCBI Taxonomy" id="9541"/>
    <lineage>
        <taxon>Eukaryota</taxon>
        <taxon>Metazoa</taxon>
        <taxon>Chordata</taxon>
        <taxon>Craniata</taxon>
        <taxon>Vertebrata</taxon>
        <taxon>Euteleostomi</taxon>
        <taxon>Mammalia</taxon>
        <taxon>Eutheria</taxon>
        <taxon>Euarchontoglires</taxon>
        <taxon>Primates</taxon>
        <taxon>Haplorrhini</taxon>
        <taxon>Catarrhini</taxon>
        <taxon>Cercopithecidae</taxon>
        <taxon>Cercopithecinae</taxon>
        <taxon>Macaca</taxon>
    </lineage>
</organism>
<evidence type="ECO:0000313" key="2">
    <source>
        <dbReference type="Proteomes" id="UP000233100"/>
    </source>
</evidence>
<evidence type="ECO:0000313" key="1">
    <source>
        <dbReference type="Ensembl" id="ENSMFAP00000051423.1"/>
    </source>
</evidence>
<dbReference type="AlphaFoldDB" id="A0A7N9CJP2"/>
<protein>
    <submittedName>
        <fullName evidence="1">Uncharacterized protein</fullName>
    </submittedName>
</protein>
<reference evidence="1" key="2">
    <citation type="submission" date="2025-08" db="UniProtKB">
        <authorList>
            <consortium name="Ensembl"/>
        </authorList>
    </citation>
    <scope>IDENTIFICATION</scope>
</reference>
<reference evidence="1" key="3">
    <citation type="submission" date="2025-09" db="UniProtKB">
        <authorList>
            <consortium name="Ensembl"/>
        </authorList>
    </citation>
    <scope>IDENTIFICATION</scope>
</reference>
<sequence>MLVLTSAVPQAKHFFCQAHCLAGGKKFHRLSLGSSYHNDPYSSGQGANVSVQLAAKNVYPNKQGTSADPLDPLGMDLGHSAFHDFHKQRAVVILSKSWRQCQCPATHHVPVLEKPLCAPLCR</sequence>
<name>A0A7N9CJP2_MACFA</name>
<accession>A0A7N9CJP2</accession>
<reference evidence="1 2" key="1">
    <citation type="submission" date="2013-03" db="EMBL/GenBank/DDBJ databases">
        <authorList>
            <person name="Warren W."/>
            <person name="Wilson R.K."/>
        </authorList>
    </citation>
    <scope>NUCLEOTIDE SEQUENCE</scope>
</reference>
<proteinExistence type="predicted"/>
<keyword evidence="2" id="KW-1185">Reference proteome</keyword>
<dbReference type="Proteomes" id="UP000233100">
    <property type="component" value="Chromosome 8"/>
</dbReference>
<dbReference type="Ensembl" id="ENSMFAT00000085935.1">
    <property type="protein sequence ID" value="ENSMFAP00000051423.1"/>
    <property type="gene ID" value="ENSMFAG00000061190.1"/>
</dbReference>